<evidence type="ECO:0000313" key="2">
    <source>
        <dbReference type="EMBL" id="MCX2935687.1"/>
    </source>
</evidence>
<reference evidence="2 3" key="1">
    <citation type="submission" date="2022-11" db="EMBL/GenBank/DDBJ databases">
        <title>Mycobacterium sp. nov.</title>
        <authorList>
            <person name="Papic B."/>
            <person name="Spicic S."/>
            <person name="Duvnjak S."/>
        </authorList>
    </citation>
    <scope>NUCLEOTIDE SEQUENCE [LARGE SCALE GENOMIC DNA]</scope>
    <source>
        <strain evidence="2 3">CVI_P4</strain>
    </source>
</reference>
<evidence type="ECO:0000256" key="1">
    <source>
        <dbReference type="SAM" id="Phobius"/>
    </source>
</evidence>
<evidence type="ECO:0000313" key="3">
    <source>
        <dbReference type="Proteomes" id="UP001300745"/>
    </source>
</evidence>
<keyword evidence="3" id="KW-1185">Reference proteome</keyword>
<keyword evidence="1" id="KW-0812">Transmembrane</keyword>
<proteinExistence type="predicted"/>
<accession>A0ABT3S873</accession>
<name>A0ABT3S873_9MYCO</name>
<dbReference type="RefSeq" id="WP_265995059.1">
    <property type="nucleotide sequence ID" value="NZ_JAPJDN010000002.1"/>
</dbReference>
<sequence length="56" mass="6417">MTVVTQLQRSWRRFRRRLRYEARHGEGSIHPMARLAIIAGMFVATAALAGYALAMR</sequence>
<dbReference type="Proteomes" id="UP001300745">
    <property type="component" value="Unassembled WGS sequence"/>
</dbReference>
<protein>
    <submittedName>
        <fullName evidence="2">Uncharacterized protein</fullName>
    </submittedName>
</protein>
<gene>
    <name evidence="2" type="ORF">ORI27_03175</name>
</gene>
<comment type="caution">
    <text evidence="2">The sequence shown here is derived from an EMBL/GenBank/DDBJ whole genome shotgun (WGS) entry which is preliminary data.</text>
</comment>
<feature type="transmembrane region" description="Helical" evidence="1">
    <location>
        <begin position="35"/>
        <end position="54"/>
    </location>
</feature>
<keyword evidence="1" id="KW-0472">Membrane</keyword>
<dbReference type="EMBL" id="JAPJDO010000002">
    <property type="protein sequence ID" value="MCX2935687.1"/>
    <property type="molecule type" value="Genomic_DNA"/>
</dbReference>
<organism evidence="2 3">
    <name type="scientific">Mycobacterium pinniadriaticum</name>
    <dbReference type="NCBI Taxonomy" id="2994102"/>
    <lineage>
        <taxon>Bacteria</taxon>
        <taxon>Bacillati</taxon>
        <taxon>Actinomycetota</taxon>
        <taxon>Actinomycetes</taxon>
        <taxon>Mycobacteriales</taxon>
        <taxon>Mycobacteriaceae</taxon>
        <taxon>Mycobacterium</taxon>
    </lineage>
</organism>
<keyword evidence="1" id="KW-1133">Transmembrane helix</keyword>